<dbReference type="EMBL" id="MU003781">
    <property type="protein sequence ID" value="KAF2722590.1"/>
    <property type="molecule type" value="Genomic_DNA"/>
</dbReference>
<feature type="compositionally biased region" description="Basic and acidic residues" evidence="2">
    <location>
        <begin position="141"/>
        <end position="150"/>
    </location>
</feature>
<sequence length="573" mass="66487">MAYYGADEWEGTFVAHPAPPPPRPTVHHGHSSRDYRRTSQYLNPENGYGGGTSMHRTRSQGHSPAPVINVFNDVNQEANQRGSANAPPHAPYPPAPAPPGAWPASVPYGAAQPATASATVIEHKTRSRSKHRHHSSSSRSSSREGRGRSRIGDAVAQELLAERMATLAIENERLRSRSRGRSDFSMDRRAEYATWESERYKAEARDREQRNAWEVERLRREVEERERRAAADREEDRIRNEIKIKTMEAEAKRKADDAAAKAEQDRLVADYERKRRDAEDKREAEERALRDRLRREEIDKAEKDKAAKQALQDQIAREKAKAAADRQALKDQLDREEHEAKEEQKRQWEAYERAKKEKEDEEKRQWAEFERKQKEKEEKAKAEEKERQAEVELEMRRRLEKQGYSLTYIEHIIKGNSIKEEGRRASILPPPPVSLSPPRTSITTTTTTRRSASRSRSRHSSSAGAMEPWQPSRQPVYAKIHRDYLSIDTLIYYDIPYEFDPDDSNYIIILREMSKTETNLLFEHTARLRSGRLLLEDSKKKEPQYAWYRKRDRSRSTSGRKEVKKFGILEISK</sequence>
<keyword evidence="1" id="KW-0175">Coiled coil</keyword>
<comment type="caution">
    <text evidence="3">The sequence shown here is derived from an EMBL/GenBank/DDBJ whole genome shotgun (WGS) entry which is preliminary data.</text>
</comment>
<feature type="compositionally biased region" description="Basic and acidic residues" evidence="2">
    <location>
        <begin position="247"/>
        <end position="307"/>
    </location>
</feature>
<evidence type="ECO:0000256" key="2">
    <source>
        <dbReference type="SAM" id="MobiDB-lite"/>
    </source>
</evidence>
<feature type="compositionally biased region" description="Low complexity" evidence="2">
    <location>
        <begin position="436"/>
        <end position="450"/>
    </location>
</feature>
<gene>
    <name evidence="3" type="ORF">K431DRAFT_41562</name>
</gene>
<feature type="compositionally biased region" description="Basic and acidic residues" evidence="2">
    <location>
        <begin position="315"/>
        <end position="390"/>
    </location>
</feature>
<dbReference type="Proteomes" id="UP000799441">
    <property type="component" value="Unassembled WGS sequence"/>
</dbReference>
<name>A0A9P4QAV1_9PEZI</name>
<keyword evidence="4" id="KW-1185">Reference proteome</keyword>
<organism evidence="3 4">
    <name type="scientific">Polychaeton citri CBS 116435</name>
    <dbReference type="NCBI Taxonomy" id="1314669"/>
    <lineage>
        <taxon>Eukaryota</taxon>
        <taxon>Fungi</taxon>
        <taxon>Dikarya</taxon>
        <taxon>Ascomycota</taxon>
        <taxon>Pezizomycotina</taxon>
        <taxon>Dothideomycetes</taxon>
        <taxon>Dothideomycetidae</taxon>
        <taxon>Capnodiales</taxon>
        <taxon>Capnodiaceae</taxon>
        <taxon>Polychaeton</taxon>
    </lineage>
</organism>
<evidence type="ECO:0000313" key="3">
    <source>
        <dbReference type="EMBL" id="KAF2722590.1"/>
    </source>
</evidence>
<evidence type="ECO:0000256" key="1">
    <source>
        <dbReference type="SAM" id="Coils"/>
    </source>
</evidence>
<feature type="compositionally biased region" description="Pro residues" evidence="2">
    <location>
        <begin position="88"/>
        <end position="101"/>
    </location>
</feature>
<accession>A0A9P4QAV1</accession>
<feature type="region of interest" description="Disordered" evidence="2">
    <location>
        <begin position="79"/>
        <end position="150"/>
    </location>
</feature>
<dbReference type="AlphaFoldDB" id="A0A9P4QAV1"/>
<feature type="region of interest" description="Disordered" evidence="2">
    <location>
        <begin position="422"/>
        <end position="471"/>
    </location>
</feature>
<dbReference type="OrthoDB" id="6133115at2759"/>
<reference evidence="3" key="1">
    <citation type="journal article" date="2020" name="Stud. Mycol.">
        <title>101 Dothideomycetes genomes: a test case for predicting lifestyles and emergence of pathogens.</title>
        <authorList>
            <person name="Haridas S."/>
            <person name="Albert R."/>
            <person name="Binder M."/>
            <person name="Bloem J."/>
            <person name="Labutti K."/>
            <person name="Salamov A."/>
            <person name="Andreopoulos B."/>
            <person name="Baker S."/>
            <person name="Barry K."/>
            <person name="Bills G."/>
            <person name="Bluhm B."/>
            <person name="Cannon C."/>
            <person name="Castanera R."/>
            <person name="Culley D."/>
            <person name="Daum C."/>
            <person name="Ezra D."/>
            <person name="Gonzalez J."/>
            <person name="Henrissat B."/>
            <person name="Kuo A."/>
            <person name="Liang C."/>
            <person name="Lipzen A."/>
            <person name="Lutzoni F."/>
            <person name="Magnuson J."/>
            <person name="Mondo S."/>
            <person name="Nolan M."/>
            <person name="Ohm R."/>
            <person name="Pangilinan J."/>
            <person name="Park H.-J."/>
            <person name="Ramirez L."/>
            <person name="Alfaro M."/>
            <person name="Sun H."/>
            <person name="Tritt A."/>
            <person name="Yoshinaga Y."/>
            <person name="Zwiers L.-H."/>
            <person name="Turgeon B."/>
            <person name="Goodwin S."/>
            <person name="Spatafora J."/>
            <person name="Crous P."/>
            <person name="Grigoriev I."/>
        </authorList>
    </citation>
    <scope>NUCLEOTIDE SEQUENCE</scope>
    <source>
        <strain evidence="3">CBS 116435</strain>
    </source>
</reference>
<protein>
    <submittedName>
        <fullName evidence="3">Uncharacterized protein</fullName>
    </submittedName>
</protein>
<evidence type="ECO:0000313" key="4">
    <source>
        <dbReference type="Proteomes" id="UP000799441"/>
    </source>
</evidence>
<proteinExistence type="predicted"/>
<feature type="region of interest" description="Disordered" evidence="2">
    <location>
        <begin position="247"/>
        <end position="390"/>
    </location>
</feature>
<feature type="compositionally biased region" description="Basic residues" evidence="2">
    <location>
        <begin position="125"/>
        <end position="136"/>
    </location>
</feature>
<feature type="coiled-coil region" evidence="1">
    <location>
        <begin position="205"/>
        <end position="235"/>
    </location>
</feature>
<feature type="region of interest" description="Disordered" evidence="2">
    <location>
        <begin position="1"/>
        <end position="67"/>
    </location>
</feature>